<accession>A0ABN2RLV3</accession>
<dbReference type="EMBL" id="BAAAPU010000003">
    <property type="protein sequence ID" value="GAA1971306.1"/>
    <property type="molecule type" value="Genomic_DNA"/>
</dbReference>
<keyword evidence="2 4" id="KW-0238">DNA-binding</keyword>
<dbReference type="InterPro" id="IPR009057">
    <property type="entry name" value="Homeodomain-like_sf"/>
</dbReference>
<dbReference type="RefSeq" id="WP_344058837.1">
    <property type="nucleotide sequence ID" value="NZ_BAAAPU010000003.1"/>
</dbReference>
<evidence type="ECO:0000313" key="8">
    <source>
        <dbReference type="Proteomes" id="UP001500013"/>
    </source>
</evidence>
<dbReference type="SUPFAM" id="SSF46689">
    <property type="entry name" value="Homeodomain-like"/>
    <property type="match status" value="1"/>
</dbReference>
<dbReference type="PRINTS" id="PR00455">
    <property type="entry name" value="HTHTETR"/>
</dbReference>
<gene>
    <name evidence="7" type="ORF">GCM10009817_09090</name>
</gene>
<evidence type="ECO:0000256" key="1">
    <source>
        <dbReference type="ARBA" id="ARBA00023015"/>
    </source>
</evidence>
<name>A0ABN2RLV3_9MICO</name>
<keyword evidence="1" id="KW-0805">Transcription regulation</keyword>
<keyword evidence="8" id="KW-1185">Reference proteome</keyword>
<dbReference type="Proteomes" id="UP001500013">
    <property type="component" value="Unassembled WGS sequence"/>
</dbReference>
<protein>
    <submittedName>
        <fullName evidence="7">TetR/AcrR family transcriptional regulator</fullName>
    </submittedName>
</protein>
<dbReference type="SUPFAM" id="SSF48498">
    <property type="entry name" value="Tetracyclin repressor-like, C-terminal domain"/>
    <property type="match status" value="1"/>
</dbReference>
<evidence type="ECO:0000256" key="3">
    <source>
        <dbReference type="ARBA" id="ARBA00023163"/>
    </source>
</evidence>
<evidence type="ECO:0000256" key="2">
    <source>
        <dbReference type="ARBA" id="ARBA00023125"/>
    </source>
</evidence>
<comment type="caution">
    <text evidence="7">The sequence shown here is derived from an EMBL/GenBank/DDBJ whole genome shotgun (WGS) entry which is preliminary data.</text>
</comment>
<feature type="region of interest" description="Disordered" evidence="5">
    <location>
        <begin position="186"/>
        <end position="206"/>
    </location>
</feature>
<evidence type="ECO:0000313" key="7">
    <source>
        <dbReference type="EMBL" id="GAA1971306.1"/>
    </source>
</evidence>
<dbReference type="InterPro" id="IPR001647">
    <property type="entry name" value="HTH_TetR"/>
</dbReference>
<evidence type="ECO:0000256" key="5">
    <source>
        <dbReference type="SAM" id="MobiDB-lite"/>
    </source>
</evidence>
<evidence type="ECO:0000256" key="4">
    <source>
        <dbReference type="PROSITE-ProRule" id="PRU00335"/>
    </source>
</evidence>
<dbReference type="InterPro" id="IPR036271">
    <property type="entry name" value="Tet_transcr_reg_TetR-rel_C_sf"/>
</dbReference>
<sequence>MTTRRPSARERLLTAADRLFYAEGVHAVGIDRLLDEAGVAKGSLFYNFAGKEELVGAYLEGRAAQRRERIAAHQEGLSDPVEKILAIFEALAEAAASPTYNGCPFANANAEATADGVEARALRQFRDWLHEQFRTLTQEAGYADTHVLADQLQVLYDGAVSTSHLDQRAEPVRVAEGIAAQILTSSTRRLDPPFEPQGAAREPMDA</sequence>
<feature type="DNA-binding region" description="H-T-H motif" evidence="4">
    <location>
        <begin position="29"/>
        <end position="48"/>
    </location>
</feature>
<proteinExistence type="predicted"/>
<feature type="domain" description="HTH tetR-type" evidence="6">
    <location>
        <begin position="6"/>
        <end position="66"/>
    </location>
</feature>
<keyword evidence="3" id="KW-0804">Transcription</keyword>
<dbReference type="PANTHER" id="PTHR47506">
    <property type="entry name" value="TRANSCRIPTIONAL REGULATORY PROTEIN"/>
    <property type="match status" value="1"/>
</dbReference>
<dbReference type="Gene3D" id="1.10.357.10">
    <property type="entry name" value="Tetracycline Repressor, domain 2"/>
    <property type="match status" value="1"/>
</dbReference>
<organism evidence="7 8">
    <name type="scientific">Terrabacter lapilli</name>
    <dbReference type="NCBI Taxonomy" id="436231"/>
    <lineage>
        <taxon>Bacteria</taxon>
        <taxon>Bacillati</taxon>
        <taxon>Actinomycetota</taxon>
        <taxon>Actinomycetes</taxon>
        <taxon>Micrococcales</taxon>
        <taxon>Intrasporangiaceae</taxon>
        <taxon>Terrabacter</taxon>
    </lineage>
</organism>
<dbReference type="PROSITE" id="PS50977">
    <property type="entry name" value="HTH_TETR_2"/>
    <property type="match status" value="1"/>
</dbReference>
<dbReference type="PANTHER" id="PTHR47506:SF3">
    <property type="entry name" value="HTH-TYPE TRANSCRIPTIONAL REGULATOR LMRA"/>
    <property type="match status" value="1"/>
</dbReference>
<evidence type="ECO:0000259" key="6">
    <source>
        <dbReference type="PROSITE" id="PS50977"/>
    </source>
</evidence>
<reference evidence="7 8" key="1">
    <citation type="journal article" date="2019" name="Int. J. Syst. Evol. Microbiol.">
        <title>The Global Catalogue of Microorganisms (GCM) 10K type strain sequencing project: providing services to taxonomists for standard genome sequencing and annotation.</title>
        <authorList>
            <consortium name="The Broad Institute Genomics Platform"/>
            <consortium name="The Broad Institute Genome Sequencing Center for Infectious Disease"/>
            <person name="Wu L."/>
            <person name="Ma J."/>
        </authorList>
    </citation>
    <scope>NUCLEOTIDE SEQUENCE [LARGE SCALE GENOMIC DNA]</scope>
    <source>
        <strain evidence="7 8">JCM 15628</strain>
    </source>
</reference>
<dbReference type="Pfam" id="PF00440">
    <property type="entry name" value="TetR_N"/>
    <property type="match status" value="1"/>
</dbReference>